<keyword evidence="4" id="KW-0158">Chromosome</keyword>
<evidence type="ECO:0000256" key="8">
    <source>
        <dbReference type="PROSITE-ProRule" id="PRU00267"/>
    </source>
</evidence>
<evidence type="ECO:0000256" key="2">
    <source>
        <dbReference type="ARBA" id="ARBA00004286"/>
    </source>
</evidence>
<comment type="similarity">
    <text evidence="3">Belongs to the HMGB family.</text>
</comment>
<feature type="compositionally biased region" description="Acidic residues" evidence="9">
    <location>
        <begin position="181"/>
        <end position="191"/>
    </location>
</feature>
<dbReference type="Pfam" id="PF00505">
    <property type="entry name" value="HMG_box"/>
    <property type="match status" value="1"/>
</dbReference>
<dbReference type="FunFam" id="1.10.30.10:FF:000016">
    <property type="entry name" value="FACT complex subunit SSRP1"/>
    <property type="match status" value="1"/>
</dbReference>
<evidence type="ECO:0000313" key="11">
    <source>
        <dbReference type="EMBL" id="CAH0104845.1"/>
    </source>
</evidence>
<feature type="domain" description="HMG box" evidence="10">
    <location>
        <begin position="11"/>
        <end position="81"/>
    </location>
</feature>
<feature type="region of interest" description="Disordered" evidence="9">
    <location>
        <begin position="151"/>
        <end position="191"/>
    </location>
</feature>
<accession>A0A8J2WMT4</accession>
<feature type="domain" description="HMG box" evidence="10">
    <location>
        <begin position="102"/>
        <end position="170"/>
    </location>
</feature>
<evidence type="ECO:0000256" key="6">
    <source>
        <dbReference type="ARBA" id="ARBA00023125"/>
    </source>
</evidence>
<evidence type="ECO:0000259" key="10">
    <source>
        <dbReference type="PROSITE" id="PS50118"/>
    </source>
</evidence>
<evidence type="ECO:0000256" key="9">
    <source>
        <dbReference type="SAM" id="MobiDB-lite"/>
    </source>
</evidence>
<proteinExistence type="inferred from homology"/>
<dbReference type="PRINTS" id="PR00886">
    <property type="entry name" value="HIGHMOBLTY12"/>
</dbReference>
<dbReference type="SUPFAM" id="SSF47095">
    <property type="entry name" value="HMG-box"/>
    <property type="match status" value="2"/>
</dbReference>
<dbReference type="OrthoDB" id="1919336at2759"/>
<dbReference type="PANTHER" id="PTHR48112:SF32">
    <property type="entry name" value="HIGH MOBILITY GROUP PROTEIN B3"/>
    <property type="match status" value="1"/>
</dbReference>
<dbReference type="GO" id="GO:0003677">
    <property type="term" value="F:DNA binding"/>
    <property type="evidence" value="ECO:0007669"/>
    <property type="project" value="UniProtKB-UniRule"/>
</dbReference>
<dbReference type="EMBL" id="CAKKLH010000157">
    <property type="protein sequence ID" value="CAH0104845.1"/>
    <property type="molecule type" value="Genomic_DNA"/>
</dbReference>
<dbReference type="PANTHER" id="PTHR48112">
    <property type="entry name" value="HIGH MOBILITY GROUP PROTEIN DSP1"/>
    <property type="match status" value="1"/>
</dbReference>
<feature type="compositionally biased region" description="Basic and acidic residues" evidence="9">
    <location>
        <begin position="155"/>
        <end position="180"/>
    </location>
</feature>
<dbReference type="PROSITE" id="PS50118">
    <property type="entry name" value="HMG_BOX_2"/>
    <property type="match status" value="2"/>
</dbReference>
<dbReference type="Pfam" id="PF09011">
    <property type="entry name" value="HMG_box_2"/>
    <property type="match status" value="1"/>
</dbReference>
<dbReference type="AlphaFoldDB" id="A0A8J2WMT4"/>
<gene>
    <name evidence="11" type="ORF">DGAL_LOCUS7774</name>
</gene>
<dbReference type="SMART" id="SM00398">
    <property type="entry name" value="HMG"/>
    <property type="match status" value="2"/>
</dbReference>
<sequence length="191" mass="22730">MPRAKGDSNKPRGRMTAYAYFMQTCREEHKNKYPDENVVFLEFSRRCAGQWKLMTENDKKRFQGMAERDKLRFENEMRHYQPPQGATGRGTKRKQVKDPNAPKRSLSAFFWFCHDLRGHVKEQHPEYTLGEIAKELGRRWGVSDDATKAQYAAKAEQDRARYERDMNAYKKSKMEPHNEYYDEDDDEEDDE</sequence>
<comment type="caution">
    <text evidence="11">The sequence shown here is derived from an EMBL/GenBank/DDBJ whole genome shotgun (WGS) entry which is preliminary data.</text>
</comment>
<dbReference type="GO" id="GO:0005694">
    <property type="term" value="C:chromosome"/>
    <property type="evidence" value="ECO:0007669"/>
    <property type="project" value="UniProtKB-SubCell"/>
</dbReference>
<keyword evidence="6 8" id="KW-0238">DNA-binding</keyword>
<protein>
    <recommendedName>
        <fullName evidence="10">HMG box domain-containing protein</fullName>
    </recommendedName>
</protein>
<reference evidence="11" key="1">
    <citation type="submission" date="2021-11" db="EMBL/GenBank/DDBJ databases">
        <authorList>
            <person name="Schell T."/>
        </authorList>
    </citation>
    <scope>NUCLEOTIDE SEQUENCE</scope>
    <source>
        <strain evidence="11">M5</strain>
    </source>
</reference>
<evidence type="ECO:0000256" key="3">
    <source>
        <dbReference type="ARBA" id="ARBA00008774"/>
    </source>
</evidence>
<dbReference type="GO" id="GO:0005634">
    <property type="term" value="C:nucleus"/>
    <property type="evidence" value="ECO:0007669"/>
    <property type="project" value="UniProtKB-SubCell"/>
</dbReference>
<dbReference type="CDD" id="cd21978">
    <property type="entry name" value="HMG-box_HMGB_rpt1"/>
    <property type="match status" value="1"/>
</dbReference>
<feature type="DNA-binding region" description="HMG box" evidence="8">
    <location>
        <begin position="11"/>
        <end position="81"/>
    </location>
</feature>
<keyword evidence="7 8" id="KW-0539">Nucleus</keyword>
<evidence type="ECO:0000256" key="4">
    <source>
        <dbReference type="ARBA" id="ARBA00022454"/>
    </source>
</evidence>
<evidence type="ECO:0000256" key="7">
    <source>
        <dbReference type="ARBA" id="ARBA00023242"/>
    </source>
</evidence>
<keyword evidence="12" id="KW-1185">Reference proteome</keyword>
<dbReference type="InterPro" id="IPR036910">
    <property type="entry name" value="HMG_box_dom_sf"/>
</dbReference>
<evidence type="ECO:0000313" key="12">
    <source>
        <dbReference type="Proteomes" id="UP000789390"/>
    </source>
</evidence>
<dbReference type="InterPro" id="IPR009071">
    <property type="entry name" value="HMG_box_dom"/>
</dbReference>
<comment type="subcellular location">
    <subcellularLocation>
        <location evidence="2">Chromosome</location>
    </subcellularLocation>
    <subcellularLocation>
        <location evidence="1">Nucleus</location>
    </subcellularLocation>
</comment>
<dbReference type="InterPro" id="IPR050342">
    <property type="entry name" value="HMGB"/>
</dbReference>
<keyword evidence="5" id="KW-0677">Repeat</keyword>
<evidence type="ECO:0000256" key="5">
    <source>
        <dbReference type="ARBA" id="ARBA00022737"/>
    </source>
</evidence>
<organism evidence="11 12">
    <name type="scientific">Daphnia galeata</name>
    <dbReference type="NCBI Taxonomy" id="27404"/>
    <lineage>
        <taxon>Eukaryota</taxon>
        <taxon>Metazoa</taxon>
        <taxon>Ecdysozoa</taxon>
        <taxon>Arthropoda</taxon>
        <taxon>Crustacea</taxon>
        <taxon>Branchiopoda</taxon>
        <taxon>Diplostraca</taxon>
        <taxon>Cladocera</taxon>
        <taxon>Anomopoda</taxon>
        <taxon>Daphniidae</taxon>
        <taxon>Daphnia</taxon>
    </lineage>
</organism>
<evidence type="ECO:0000256" key="1">
    <source>
        <dbReference type="ARBA" id="ARBA00004123"/>
    </source>
</evidence>
<dbReference type="FunFam" id="1.10.30.10:FF:000013">
    <property type="entry name" value="High mobility group protein B3"/>
    <property type="match status" value="1"/>
</dbReference>
<name>A0A8J2WMT4_9CRUS</name>
<dbReference type="Proteomes" id="UP000789390">
    <property type="component" value="Unassembled WGS sequence"/>
</dbReference>
<feature type="DNA-binding region" description="HMG box" evidence="8">
    <location>
        <begin position="102"/>
        <end position="170"/>
    </location>
</feature>
<dbReference type="Gene3D" id="1.10.30.10">
    <property type="entry name" value="High mobility group box domain"/>
    <property type="match status" value="2"/>
</dbReference>
<feature type="region of interest" description="Disordered" evidence="9">
    <location>
        <begin position="78"/>
        <end position="100"/>
    </location>
</feature>